<dbReference type="Proteomes" id="UP000177625">
    <property type="component" value="Unassembled WGS sequence"/>
</dbReference>
<evidence type="ECO:0000256" key="1">
    <source>
        <dbReference type="SAM" id="Coils"/>
    </source>
</evidence>
<name>A0A1E1M262_RHYSE</name>
<protein>
    <submittedName>
        <fullName evidence="2">Uncharacterized protein</fullName>
    </submittedName>
</protein>
<evidence type="ECO:0000313" key="3">
    <source>
        <dbReference type="Proteomes" id="UP000177625"/>
    </source>
</evidence>
<keyword evidence="3" id="KW-1185">Reference proteome</keyword>
<evidence type="ECO:0000313" key="2">
    <source>
        <dbReference type="EMBL" id="CZT43201.1"/>
    </source>
</evidence>
<sequence length="196" mass="22012">MVRHHEVKSLLVWSDAQLKTWWIDHHESYHDWFNPRMIESIMERLRADPSIPADDPRLQGVMGDVIYPARVQPSGHNHPPLREIPRAQHVVVAQAPAPAPAVGQGSQPQRGIPAEILQLQRRIIELNARSLAQGVELDSARAAITGVTEQNQRLTEDLEEARAARDIAARELAKVDINLENSQQLVHDITTQVTGR</sequence>
<feature type="coiled-coil region" evidence="1">
    <location>
        <begin position="137"/>
        <end position="178"/>
    </location>
</feature>
<proteinExistence type="predicted"/>
<keyword evidence="1" id="KW-0175">Coiled coil</keyword>
<dbReference type="EMBL" id="FJVC01000116">
    <property type="protein sequence ID" value="CZT43201.1"/>
    <property type="molecule type" value="Genomic_DNA"/>
</dbReference>
<accession>A0A1E1M262</accession>
<dbReference type="AlphaFoldDB" id="A0A1E1M262"/>
<reference evidence="3" key="1">
    <citation type="submission" date="2016-03" db="EMBL/GenBank/DDBJ databases">
        <authorList>
            <person name="Guldener U."/>
        </authorList>
    </citation>
    <scope>NUCLEOTIDE SEQUENCE [LARGE SCALE GENOMIC DNA]</scope>
</reference>
<gene>
    <name evidence="2" type="ORF">RSE6_03200</name>
</gene>
<organism evidence="2 3">
    <name type="scientific">Rhynchosporium secalis</name>
    <name type="common">Barley scald fungus</name>
    <dbReference type="NCBI Taxonomy" id="38038"/>
    <lineage>
        <taxon>Eukaryota</taxon>
        <taxon>Fungi</taxon>
        <taxon>Dikarya</taxon>
        <taxon>Ascomycota</taxon>
        <taxon>Pezizomycotina</taxon>
        <taxon>Leotiomycetes</taxon>
        <taxon>Helotiales</taxon>
        <taxon>Ploettnerulaceae</taxon>
        <taxon>Rhynchosporium</taxon>
    </lineage>
</organism>